<sequence>MSLSVFLVSPQGHSLCKTCPAFPQIVSLHAH</sequence>
<proteinExistence type="predicted"/>
<dbReference type="AlphaFoldDB" id="A0A0E9SVB6"/>
<accession>A0A0E9SVB6</accession>
<reference evidence="1" key="1">
    <citation type="submission" date="2014-11" db="EMBL/GenBank/DDBJ databases">
        <authorList>
            <person name="Amaro Gonzalez C."/>
        </authorList>
    </citation>
    <scope>NUCLEOTIDE SEQUENCE</scope>
</reference>
<reference evidence="1" key="2">
    <citation type="journal article" date="2015" name="Fish Shellfish Immunol.">
        <title>Early steps in the European eel (Anguilla anguilla)-Vibrio vulnificus interaction in the gills: Role of the RtxA13 toxin.</title>
        <authorList>
            <person name="Callol A."/>
            <person name="Pajuelo D."/>
            <person name="Ebbesson L."/>
            <person name="Teles M."/>
            <person name="MacKenzie S."/>
            <person name="Amaro C."/>
        </authorList>
    </citation>
    <scope>NUCLEOTIDE SEQUENCE</scope>
</reference>
<name>A0A0E9SVB6_ANGAN</name>
<dbReference type="EMBL" id="GBXM01066479">
    <property type="protein sequence ID" value="JAH42098.1"/>
    <property type="molecule type" value="Transcribed_RNA"/>
</dbReference>
<organism evidence="1">
    <name type="scientific">Anguilla anguilla</name>
    <name type="common">European freshwater eel</name>
    <name type="synonym">Muraena anguilla</name>
    <dbReference type="NCBI Taxonomy" id="7936"/>
    <lineage>
        <taxon>Eukaryota</taxon>
        <taxon>Metazoa</taxon>
        <taxon>Chordata</taxon>
        <taxon>Craniata</taxon>
        <taxon>Vertebrata</taxon>
        <taxon>Euteleostomi</taxon>
        <taxon>Actinopterygii</taxon>
        <taxon>Neopterygii</taxon>
        <taxon>Teleostei</taxon>
        <taxon>Anguilliformes</taxon>
        <taxon>Anguillidae</taxon>
        <taxon>Anguilla</taxon>
    </lineage>
</organism>
<evidence type="ECO:0000313" key="1">
    <source>
        <dbReference type="EMBL" id="JAH44488.1"/>
    </source>
</evidence>
<protein>
    <submittedName>
        <fullName evidence="1">Uncharacterized protein</fullName>
    </submittedName>
</protein>
<dbReference type="EMBL" id="GBXM01064089">
    <property type="protein sequence ID" value="JAH44488.1"/>
    <property type="molecule type" value="Transcribed_RNA"/>
</dbReference>